<dbReference type="EMBL" id="BLXT01002730">
    <property type="protein sequence ID" value="GFN97058.1"/>
    <property type="molecule type" value="Genomic_DNA"/>
</dbReference>
<reference evidence="1 2" key="1">
    <citation type="journal article" date="2021" name="Elife">
        <title>Chloroplast acquisition without the gene transfer in kleptoplastic sea slugs, Plakobranchus ocellatus.</title>
        <authorList>
            <person name="Maeda T."/>
            <person name="Takahashi S."/>
            <person name="Yoshida T."/>
            <person name="Shimamura S."/>
            <person name="Takaki Y."/>
            <person name="Nagai Y."/>
            <person name="Toyoda A."/>
            <person name="Suzuki Y."/>
            <person name="Arimoto A."/>
            <person name="Ishii H."/>
            <person name="Satoh N."/>
            <person name="Nishiyama T."/>
            <person name="Hasebe M."/>
            <person name="Maruyama T."/>
            <person name="Minagawa J."/>
            <person name="Obokata J."/>
            <person name="Shigenobu S."/>
        </authorList>
    </citation>
    <scope>NUCLEOTIDE SEQUENCE [LARGE SCALE GENOMIC DNA]</scope>
</reference>
<dbReference type="AlphaFoldDB" id="A0AAV3ZT46"/>
<organism evidence="1 2">
    <name type="scientific">Plakobranchus ocellatus</name>
    <dbReference type="NCBI Taxonomy" id="259542"/>
    <lineage>
        <taxon>Eukaryota</taxon>
        <taxon>Metazoa</taxon>
        <taxon>Spiralia</taxon>
        <taxon>Lophotrochozoa</taxon>
        <taxon>Mollusca</taxon>
        <taxon>Gastropoda</taxon>
        <taxon>Heterobranchia</taxon>
        <taxon>Euthyneura</taxon>
        <taxon>Panpulmonata</taxon>
        <taxon>Sacoglossa</taxon>
        <taxon>Placobranchoidea</taxon>
        <taxon>Plakobranchidae</taxon>
        <taxon>Plakobranchus</taxon>
    </lineage>
</organism>
<proteinExistence type="predicted"/>
<protein>
    <submittedName>
        <fullName evidence="1">Uncharacterized protein</fullName>
    </submittedName>
</protein>
<accession>A0AAV3ZT46</accession>
<evidence type="ECO:0000313" key="2">
    <source>
        <dbReference type="Proteomes" id="UP000735302"/>
    </source>
</evidence>
<dbReference type="Proteomes" id="UP000735302">
    <property type="component" value="Unassembled WGS sequence"/>
</dbReference>
<comment type="caution">
    <text evidence="1">The sequence shown here is derived from an EMBL/GenBank/DDBJ whole genome shotgun (WGS) entry which is preliminary data.</text>
</comment>
<gene>
    <name evidence="1" type="ORF">PoB_002356400</name>
</gene>
<evidence type="ECO:0000313" key="1">
    <source>
        <dbReference type="EMBL" id="GFN97058.1"/>
    </source>
</evidence>
<name>A0AAV3ZT46_9GAST</name>
<keyword evidence="2" id="KW-1185">Reference proteome</keyword>
<sequence length="89" mass="9664">MSVGNFESQDQLTIITKSCNLGSGFRECKLIPTLGLELGSWIKSCAVPSQDSNLLAEWTEASGPSLSTFSYLGYVSSAYKHQLSQIVRS</sequence>